<reference evidence="2 3" key="1">
    <citation type="submission" date="2018-11" db="EMBL/GenBank/DDBJ databases">
        <title>Whole genome sequence of Streptomyces chrestomyceticus NBRC 13444(T).</title>
        <authorList>
            <person name="Komaki H."/>
            <person name="Tamura T."/>
        </authorList>
    </citation>
    <scope>NUCLEOTIDE SEQUENCE [LARGE SCALE GENOMIC DNA]</scope>
    <source>
        <strain evidence="2 3">NBRC 13444</strain>
    </source>
</reference>
<dbReference type="AlphaFoldDB" id="A0A7U9Q2X0"/>
<evidence type="ECO:0000313" key="3">
    <source>
        <dbReference type="Proteomes" id="UP000287830"/>
    </source>
</evidence>
<dbReference type="Gene3D" id="3.40.50.11460">
    <property type="match status" value="1"/>
</dbReference>
<accession>A0A7U9Q2X0</accession>
<organism evidence="2 3">
    <name type="scientific">Streptomyces chrestomyceticus JCM 4735</name>
    <dbReference type="NCBI Taxonomy" id="1306181"/>
    <lineage>
        <taxon>Bacteria</taxon>
        <taxon>Bacillati</taxon>
        <taxon>Actinomycetota</taxon>
        <taxon>Actinomycetes</taxon>
        <taxon>Kitasatosporales</taxon>
        <taxon>Streptomycetaceae</taxon>
        <taxon>Streptomyces</taxon>
    </lineage>
</organism>
<evidence type="ECO:0000313" key="2">
    <source>
        <dbReference type="EMBL" id="GCD40340.1"/>
    </source>
</evidence>
<name>A0A7U9Q2X0_9ACTN</name>
<dbReference type="Proteomes" id="UP000287830">
    <property type="component" value="Unassembled WGS sequence"/>
</dbReference>
<proteinExistence type="predicted"/>
<dbReference type="InterPro" id="IPR036291">
    <property type="entry name" value="NAD(P)-bd_dom_sf"/>
</dbReference>
<dbReference type="EMBL" id="BHZC01000001">
    <property type="protein sequence ID" value="GCD40340.1"/>
    <property type="molecule type" value="Genomic_DNA"/>
</dbReference>
<protein>
    <submittedName>
        <fullName evidence="2">Polyketide synthase</fullName>
    </submittedName>
</protein>
<feature type="domain" description="Polyketide synthase extender module SpnB-like Rossmann fold" evidence="1">
    <location>
        <begin position="1"/>
        <end position="54"/>
    </location>
</feature>
<sequence length="69" mass="7324">MWGLVRSAQTERPGRVVLLDLDEPGSLADLAGKVLAGGEPQTAVRAGTMFVPRLTTVPREPTESGTAHR</sequence>
<comment type="caution">
    <text evidence="2">The sequence shown here is derived from an EMBL/GenBank/DDBJ whole genome shotgun (WGS) entry which is preliminary data.</text>
</comment>
<dbReference type="InterPro" id="IPR055123">
    <property type="entry name" value="SpnB-like_Rossmann"/>
</dbReference>
<dbReference type="Pfam" id="PF22953">
    <property type="entry name" value="SpnB_Rossmann"/>
    <property type="match status" value="1"/>
</dbReference>
<evidence type="ECO:0000259" key="1">
    <source>
        <dbReference type="Pfam" id="PF22953"/>
    </source>
</evidence>
<dbReference type="SUPFAM" id="SSF51735">
    <property type="entry name" value="NAD(P)-binding Rossmann-fold domains"/>
    <property type="match status" value="1"/>
</dbReference>
<gene>
    <name evidence="2" type="ORF">OEIGOIKO_08200</name>
</gene>